<reference evidence="4" key="1">
    <citation type="submission" date="2015-09" db="EMBL/GenBank/DDBJ databases">
        <authorList>
            <consortium name="Pathogen Informatics"/>
        </authorList>
    </citation>
    <scope>NUCLEOTIDE SEQUENCE [LARGE SCALE GENOMIC DNA]</scope>
    <source>
        <strain evidence="4">Lake Konstanz</strain>
    </source>
</reference>
<evidence type="ECO:0000256" key="2">
    <source>
        <dbReference type="SAM" id="MobiDB-lite"/>
    </source>
</evidence>
<organism evidence="3 4">
    <name type="scientific">Bodo saltans</name>
    <name type="common">Flagellated protozoan</name>
    <dbReference type="NCBI Taxonomy" id="75058"/>
    <lineage>
        <taxon>Eukaryota</taxon>
        <taxon>Discoba</taxon>
        <taxon>Euglenozoa</taxon>
        <taxon>Kinetoplastea</taxon>
        <taxon>Metakinetoplastina</taxon>
        <taxon>Eubodonida</taxon>
        <taxon>Bodonidae</taxon>
        <taxon>Bodo</taxon>
    </lineage>
</organism>
<feature type="region of interest" description="Disordered" evidence="2">
    <location>
        <begin position="35"/>
        <end position="67"/>
    </location>
</feature>
<protein>
    <submittedName>
        <fullName evidence="3">Uncharacterized protein</fullName>
    </submittedName>
</protein>
<gene>
    <name evidence="3" type="ORF">BSAL_50175</name>
</gene>
<evidence type="ECO:0000313" key="3">
    <source>
        <dbReference type="EMBL" id="CUE63269.1"/>
    </source>
</evidence>
<dbReference type="VEuPathDB" id="TriTrypDB:BSAL_50175"/>
<dbReference type="OMA" id="QRTHQDE"/>
<evidence type="ECO:0000256" key="1">
    <source>
        <dbReference type="SAM" id="Coils"/>
    </source>
</evidence>
<dbReference type="AlphaFoldDB" id="A0A0S4IK55"/>
<keyword evidence="1" id="KW-0175">Coiled coil</keyword>
<name>A0A0S4IK55_BODSA</name>
<dbReference type="EMBL" id="CYKH01000036">
    <property type="protein sequence ID" value="CUE63269.1"/>
    <property type="molecule type" value="Genomic_DNA"/>
</dbReference>
<accession>A0A0S4IK55</accession>
<sequence>MYQDLGGLSVAALESHNLQHAGETARRLAEKYLGAPSSQGHSAAERPAVTSQRSRHSAAVPHQAESELTSIQRELQDMQREVTRDLAMGSLHTEMSTEINTLYEELQRAATKLEAERSLRRRIEAELSSVREDRLQQTSAVIQELENKRNEIQSLRDERVELKQWLDRGAAECRRVADEVLVLRQNLEAGEKTCNSLKEDKLTLTDQIRSLTEQLSHVQQELEDMHHTKNVLEIRVRETQEAIRLADLTKKNSLDEVSRLEAEVARLNQRVRGAAEAETSLSSLCGACRQLLVEIEGLSGQIQHGALSDRFEKPLVYVHTQRDTTMSSDAVTESKLLVTKVLETVRRLEVQVRSYMQERQRERSDEQRTHQDELATLHREKEIQLQRYNVERQALEKRSQDLERELLTVASGVQEQVSAEMLERLKQLDTLIDRNRELQQSNRALKDQNEQLVQKARRLKVDWSKVDESRVRLQQLQMELGLMSEYNEKLSNENRNLRVLAQSASGYDAAASQFEGGYQAEAVRAERTPQASKRAFDEWKRQAFLEGNSF</sequence>
<keyword evidence="4" id="KW-1185">Reference proteome</keyword>
<dbReference type="Proteomes" id="UP000051952">
    <property type="component" value="Unassembled WGS sequence"/>
</dbReference>
<evidence type="ECO:0000313" key="4">
    <source>
        <dbReference type="Proteomes" id="UP000051952"/>
    </source>
</evidence>
<feature type="region of interest" description="Disordered" evidence="2">
    <location>
        <begin position="357"/>
        <end position="376"/>
    </location>
</feature>
<feature type="coiled-coil region" evidence="1">
    <location>
        <begin position="96"/>
        <end position="165"/>
    </location>
</feature>
<feature type="coiled-coil region" evidence="1">
    <location>
        <begin position="194"/>
        <end position="277"/>
    </location>
</feature>
<dbReference type="OrthoDB" id="250093at2759"/>
<proteinExistence type="predicted"/>